<dbReference type="PANTHER" id="PTHR45626:SF16">
    <property type="entry name" value="ATP-DEPENDENT HELICASE ULS1"/>
    <property type="match status" value="1"/>
</dbReference>
<organism evidence="14 15">
    <name type="scientific">Ambispora gerdemannii</name>
    <dbReference type="NCBI Taxonomy" id="144530"/>
    <lineage>
        <taxon>Eukaryota</taxon>
        <taxon>Fungi</taxon>
        <taxon>Fungi incertae sedis</taxon>
        <taxon>Mucoromycota</taxon>
        <taxon>Glomeromycotina</taxon>
        <taxon>Glomeromycetes</taxon>
        <taxon>Archaeosporales</taxon>
        <taxon>Ambisporaceae</taxon>
        <taxon>Ambispora</taxon>
    </lineage>
</organism>
<dbReference type="InterPro" id="IPR049730">
    <property type="entry name" value="SNF2/RAD54-like_C"/>
</dbReference>
<dbReference type="Gene3D" id="3.40.50.300">
    <property type="entry name" value="P-loop containing nucleotide triphosphate hydrolases"/>
    <property type="match status" value="1"/>
</dbReference>
<dbReference type="InterPro" id="IPR038718">
    <property type="entry name" value="SNF2-like_sf"/>
</dbReference>
<dbReference type="GO" id="GO:0005634">
    <property type="term" value="C:nucleus"/>
    <property type="evidence" value="ECO:0007669"/>
    <property type="project" value="TreeGrafter"/>
</dbReference>
<evidence type="ECO:0000256" key="2">
    <source>
        <dbReference type="ARBA" id="ARBA00022723"/>
    </source>
</evidence>
<protein>
    <submittedName>
        <fullName evidence="14">7483_t:CDS:1</fullName>
    </submittedName>
</protein>
<accession>A0A9N9BWD2</accession>
<dbReference type="InterPro" id="IPR013083">
    <property type="entry name" value="Znf_RING/FYVE/PHD"/>
</dbReference>
<evidence type="ECO:0000313" key="15">
    <source>
        <dbReference type="Proteomes" id="UP000789831"/>
    </source>
</evidence>
<dbReference type="GO" id="GO:0016787">
    <property type="term" value="F:hydrolase activity"/>
    <property type="evidence" value="ECO:0007669"/>
    <property type="project" value="UniProtKB-KW"/>
</dbReference>
<dbReference type="Pfam" id="PF13445">
    <property type="entry name" value="zf-RING_UBOX"/>
    <property type="match status" value="1"/>
</dbReference>
<evidence type="ECO:0000256" key="3">
    <source>
        <dbReference type="ARBA" id="ARBA00022741"/>
    </source>
</evidence>
<comment type="similarity">
    <text evidence="1">Belongs to the SNF2/RAD54 helicase family.</text>
</comment>
<dbReference type="GO" id="GO:0005737">
    <property type="term" value="C:cytoplasm"/>
    <property type="evidence" value="ECO:0007669"/>
    <property type="project" value="TreeGrafter"/>
</dbReference>
<dbReference type="InterPro" id="IPR027417">
    <property type="entry name" value="P-loop_NTPase"/>
</dbReference>
<dbReference type="CDD" id="cd16449">
    <property type="entry name" value="RING-HC"/>
    <property type="match status" value="1"/>
</dbReference>
<dbReference type="Gene3D" id="3.40.50.10810">
    <property type="entry name" value="Tandem AAA-ATPase domain"/>
    <property type="match status" value="1"/>
</dbReference>
<dbReference type="AlphaFoldDB" id="A0A9N9BWD2"/>
<dbReference type="InterPro" id="IPR017907">
    <property type="entry name" value="Znf_RING_CS"/>
</dbReference>
<dbReference type="PROSITE" id="PS51192">
    <property type="entry name" value="HELICASE_ATP_BIND_1"/>
    <property type="match status" value="1"/>
</dbReference>
<evidence type="ECO:0000256" key="9">
    <source>
        <dbReference type="PROSITE-ProRule" id="PRU00175"/>
    </source>
</evidence>
<dbReference type="SUPFAM" id="SSF52540">
    <property type="entry name" value="P-loop containing nucleoside triphosphate hydrolases"/>
    <property type="match status" value="2"/>
</dbReference>
<dbReference type="SMART" id="SM00490">
    <property type="entry name" value="HELICc"/>
    <property type="match status" value="1"/>
</dbReference>
<keyword evidence="3" id="KW-0547">Nucleotide-binding</keyword>
<feature type="region of interest" description="Disordered" evidence="10">
    <location>
        <begin position="90"/>
        <end position="127"/>
    </location>
</feature>
<dbReference type="Pfam" id="PF00176">
    <property type="entry name" value="SNF2-rel_dom"/>
    <property type="match status" value="1"/>
</dbReference>
<comment type="caution">
    <text evidence="14">The sequence shown here is derived from an EMBL/GenBank/DDBJ whole genome shotgun (WGS) entry which is preliminary data.</text>
</comment>
<dbReference type="InterPro" id="IPR001650">
    <property type="entry name" value="Helicase_C-like"/>
</dbReference>
<dbReference type="PROSITE" id="PS00518">
    <property type="entry name" value="ZF_RING_1"/>
    <property type="match status" value="1"/>
</dbReference>
<dbReference type="SUPFAM" id="SSF57850">
    <property type="entry name" value="RING/U-box"/>
    <property type="match status" value="1"/>
</dbReference>
<keyword evidence="6" id="KW-0347">Helicase</keyword>
<dbReference type="GO" id="GO:0005524">
    <property type="term" value="F:ATP binding"/>
    <property type="evidence" value="ECO:0007669"/>
    <property type="project" value="UniProtKB-KW"/>
</dbReference>
<dbReference type="GO" id="GO:0008094">
    <property type="term" value="F:ATP-dependent activity, acting on DNA"/>
    <property type="evidence" value="ECO:0007669"/>
    <property type="project" value="TreeGrafter"/>
</dbReference>
<evidence type="ECO:0000256" key="6">
    <source>
        <dbReference type="ARBA" id="ARBA00022806"/>
    </source>
</evidence>
<dbReference type="InterPro" id="IPR000330">
    <property type="entry name" value="SNF2_N"/>
</dbReference>
<evidence type="ECO:0000259" key="12">
    <source>
        <dbReference type="PROSITE" id="PS51192"/>
    </source>
</evidence>
<evidence type="ECO:0000256" key="5">
    <source>
        <dbReference type="ARBA" id="ARBA00022801"/>
    </source>
</evidence>
<evidence type="ECO:0000256" key="1">
    <source>
        <dbReference type="ARBA" id="ARBA00007025"/>
    </source>
</evidence>
<feature type="domain" description="RING-type" evidence="11">
    <location>
        <begin position="625"/>
        <end position="650"/>
    </location>
</feature>
<keyword evidence="2" id="KW-0479">Metal-binding</keyword>
<dbReference type="InterPro" id="IPR050628">
    <property type="entry name" value="SNF2_RAD54_helicase_TF"/>
</dbReference>
<sequence length="860" mass="97464">MGNRKKRTSAFKPTLKKGMEYITSNTENEASNKRAYQPSPTRGEETRKRSRLALTDSDKSWQNNLLNTVNNFEDKDKTKVVDDGNVFEKDASHLEDENTGVNSGEAEDENTGVNSGEAEDENTGEIKNVVSDKEITPVKTQIESSSTSDTIDLTRNVAPEFIPSSSKIPDEFDLVIGSTTNFLEAGPSNEPVGLSRESSFLRAADALTLDDTELEDDDDSDSSAKKFCENKLQLLKAQYRRTTSATSSRKSQEERLLALLEEINKAETLDPQDRVGTPENLIPTLMEHQVIGLTWLIKKEESTNHGGILADEMGLGKTIQSMALILARPSQNNTRKPTLVVTPVSLMHQWAHEFETKTRGLSVFVHHGKNRLSSNKKSQKYDVVITSYPTVAAEFESRSAPLIKTKWHRVILDEAQSIKNQKTKAAKACCSIDSLYRWCLSGTPIQNNIEELYSLIKFLRIEPYCDWKEFRQDFIKPFSTRNHYANELMTKRLHVVLKSILLRRNKNTTINGKPIIVLPPRDVQIANTEFTPDEREFYTALETKSRLTFSRYLKDGSVMRNYSNILLLLLRLRQACCHPYLIKDRHETEGDGENSSQVSLEDIFTKLSEDIVTRLKEQNLDQKECPICYDSAVDLSIIVGCGHSYCRECLDSLESKSKKGKGKAKAEDEYRYKLPSIIPEIENWVPSTKIERTISLIKEFKSKAPSDKTIIFSQFTTFLDLVAFQLHENDFKFARYDGKMDTYQRNAAIKAFEQQNDLNILLVSLKCGGVGLNLTVANQVIMLDPWWNPAMENQAIDRVHRIGQTKPVEVHRIIIPNTIEQKILDLQEKKQQLASKALGEGGTAQLGRLGLQELLYLFRD</sequence>
<evidence type="ECO:0000313" key="14">
    <source>
        <dbReference type="EMBL" id="CAG8582130.1"/>
    </source>
</evidence>
<dbReference type="PROSITE" id="PS51194">
    <property type="entry name" value="HELICASE_CTER"/>
    <property type="match status" value="1"/>
</dbReference>
<evidence type="ECO:0000256" key="10">
    <source>
        <dbReference type="SAM" id="MobiDB-lite"/>
    </source>
</evidence>
<keyword evidence="7" id="KW-0862">Zinc</keyword>
<dbReference type="OrthoDB" id="448448at2759"/>
<dbReference type="GO" id="GO:0008270">
    <property type="term" value="F:zinc ion binding"/>
    <property type="evidence" value="ECO:0007669"/>
    <property type="project" value="UniProtKB-KW"/>
</dbReference>
<keyword evidence="15" id="KW-1185">Reference proteome</keyword>
<dbReference type="InterPro" id="IPR027370">
    <property type="entry name" value="Znf-RING_euk"/>
</dbReference>
<keyword evidence="4 9" id="KW-0863">Zinc-finger</keyword>
<keyword evidence="5" id="KW-0378">Hydrolase</keyword>
<feature type="domain" description="Helicase C-terminal" evidence="13">
    <location>
        <begin position="689"/>
        <end position="850"/>
    </location>
</feature>
<keyword evidence="8" id="KW-0067">ATP-binding</keyword>
<dbReference type="CDD" id="cd18793">
    <property type="entry name" value="SF2_C_SNF"/>
    <property type="match status" value="1"/>
</dbReference>
<dbReference type="SMART" id="SM00184">
    <property type="entry name" value="RING"/>
    <property type="match status" value="1"/>
</dbReference>
<dbReference type="PROSITE" id="PS50089">
    <property type="entry name" value="ZF_RING_2"/>
    <property type="match status" value="1"/>
</dbReference>
<dbReference type="InterPro" id="IPR014001">
    <property type="entry name" value="Helicase_ATP-bd"/>
</dbReference>
<dbReference type="EMBL" id="CAJVPL010001664">
    <property type="protein sequence ID" value="CAG8582130.1"/>
    <property type="molecule type" value="Genomic_DNA"/>
</dbReference>
<feature type="domain" description="Helicase ATP-binding" evidence="12">
    <location>
        <begin position="298"/>
        <end position="462"/>
    </location>
</feature>
<evidence type="ECO:0000259" key="11">
    <source>
        <dbReference type="PROSITE" id="PS50089"/>
    </source>
</evidence>
<evidence type="ECO:0000256" key="8">
    <source>
        <dbReference type="ARBA" id="ARBA00022840"/>
    </source>
</evidence>
<reference evidence="14" key="1">
    <citation type="submission" date="2021-06" db="EMBL/GenBank/DDBJ databases">
        <authorList>
            <person name="Kallberg Y."/>
            <person name="Tangrot J."/>
            <person name="Rosling A."/>
        </authorList>
    </citation>
    <scope>NUCLEOTIDE SEQUENCE</scope>
    <source>
        <strain evidence="14">MT106</strain>
    </source>
</reference>
<dbReference type="GO" id="GO:0004386">
    <property type="term" value="F:helicase activity"/>
    <property type="evidence" value="ECO:0007669"/>
    <property type="project" value="UniProtKB-KW"/>
</dbReference>
<feature type="region of interest" description="Disordered" evidence="10">
    <location>
        <begin position="1"/>
        <end position="58"/>
    </location>
</feature>
<dbReference type="Gene3D" id="3.30.40.10">
    <property type="entry name" value="Zinc/RING finger domain, C3HC4 (zinc finger)"/>
    <property type="match status" value="1"/>
</dbReference>
<evidence type="ECO:0000256" key="7">
    <source>
        <dbReference type="ARBA" id="ARBA00022833"/>
    </source>
</evidence>
<gene>
    <name evidence="14" type="ORF">AGERDE_LOCUS8177</name>
</gene>
<dbReference type="Pfam" id="PF00271">
    <property type="entry name" value="Helicase_C"/>
    <property type="match status" value="1"/>
</dbReference>
<dbReference type="CDD" id="cd18008">
    <property type="entry name" value="DEXDc_SHPRH-like"/>
    <property type="match status" value="1"/>
</dbReference>
<evidence type="ECO:0000259" key="13">
    <source>
        <dbReference type="PROSITE" id="PS51194"/>
    </source>
</evidence>
<dbReference type="GO" id="GO:0000724">
    <property type="term" value="P:double-strand break repair via homologous recombination"/>
    <property type="evidence" value="ECO:0007669"/>
    <property type="project" value="TreeGrafter"/>
</dbReference>
<dbReference type="Proteomes" id="UP000789831">
    <property type="component" value="Unassembled WGS sequence"/>
</dbReference>
<name>A0A9N9BWD2_9GLOM</name>
<proteinExistence type="inferred from homology"/>
<dbReference type="SMART" id="SM00487">
    <property type="entry name" value="DEXDc"/>
    <property type="match status" value="1"/>
</dbReference>
<dbReference type="InterPro" id="IPR001841">
    <property type="entry name" value="Znf_RING"/>
</dbReference>
<evidence type="ECO:0000256" key="4">
    <source>
        <dbReference type="ARBA" id="ARBA00022771"/>
    </source>
</evidence>
<dbReference type="PANTHER" id="PTHR45626">
    <property type="entry name" value="TRANSCRIPTION TERMINATION FACTOR 2-RELATED"/>
    <property type="match status" value="1"/>
</dbReference>